<dbReference type="Proteomes" id="UP000008387">
    <property type="component" value="Chromosome"/>
</dbReference>
<evidence type="ECO:0000313" key="2">
    <source>
        <dbReference type="EMBL" id="CCB79995.1"/>
    </source>
</evidence>
<dbReference type="HOGENOM" id="CLU_3310715_0_0_7"/>
<organism evidence="2 3">
    <name type="scientific">Helicobacter bizzozeronii (strain CIII-1)</name>
    <dbReference type="NCBI Taxonomy" id="1002804"/>
    <lineage>
        <taxon>Bacteria</taxon>
        <taxon>Pseudomonadati</taxon>
        <taxon>Campylobacterota</taxon>
        <taxon>Epsilonproteobacteria</taxon>
        <taxon>Campylobacterales</taxon>
        <taxon>Helicobacteraceae</taxon>
        <taxon>Helicobacter</taxon>
    </lineage>
</organism>
<reference evidence="2 3" key="1">
    <citation type="journal article" date="2011" name="J. Bacteriol.">
        <title>Genome sequence of Helicobacter bizzozeronii strain CIII-1, an isolate from human gastric mucosa.</title>
        <authorList>
            <person name="Schott T."/>
            <person name="Rossi M."/>
            <person name="Hanninen M.L."/>
        </authorList>
    </citation>
    <scope>NUCLEOTIDE SEQUENCE [LARGE SCALE GENOMIC DNA]</scope>
    <source>
        <strain evidence="2 3">CIII-1</strain>
    </source>
</reference>
<protein>
    <submittedName>
        <fullName evidence="2">Uncharacterized protein</fullName>
    </submittedName>
</protein>
<evidence type="ECO:0000313" key="3">
    <source>
        <dbReference type="Proteomes" id="UP000008387"/>
    </source>
</evidence>
<dbReference type="EMBL" id="FR871757">
    <property type="protein sequence ID" value="CCB79995.1"/>
    <property type="molecule type" value="Genomic_DNA"/>
</dbReference>
<keyword evidence="1" id="KW-0472">Membrane</keyword>
<dbReference type="AlphaFoldDB" id="F8KT48"/>
<evidence type="ECO:0000256" key="1">
    <source>
        <dbReference type="SAM" id="Phobius"/>
    </source>
</evidence>
<accession>F8KT48</accession>
<dbReference type="STRING" id="1002804.HBZC1_10090"/>
<proteinExistence type="predicted"/>
<sequence length="39" mass="4436">MGSQFFAKSLVLCARMTPKSILGHLGVWGWFLVFWINPP</sequence>
<keyword evidence="1" id="KW-1133">Transmembrane helix</keyword>
<feature type="transmembrane region" description="Helical" evidence="1">
    <location>
        <begin position="21"/>
        <end position="37"/>
    </location>
</feature>
<name>F8KT48_HELBC</name>
<keyword evidence="1" id="KW-0812">Transmembrane</keyword>
<keyword evidence="3" id="KW-1185">Reference proteome</keyword>
<dbReference type="KEGG" id="hbi:HBZC1_10090"/>
<gene>
    <name evidence="2" type="ordered locus">HBZC1_10090</name>
</gene>